<dbReference type="RefSeq" id="WP_258541448.1">
    <property type="nucleotide sequence ID" value="NZ_OU015584.1"/>
</dbReference>
<keyword evidence="3" id="KW-1185">Reference proteome</keyword>
<dbReference type="InterPro" id="IPR007560">
    <property type="entry name" value="Restrct_endonuc_IV_Mrr"/>
</dbReference>
<reference evidence="2" key="1">
    <citation type="submission" date="2021-04" db="EMBL/GenBank/DDBJ databases">
        <authorList>
            <person name="Rodrigo-Torres L."/>
            <person name="Arahal R. D."/>
            <person name="Lucena T."/>
        </authorList>
    </citation>
    <scope>NUCLEOTIDE SEQUENCE</scope>
    <source>
        <strain evidence="2">AS29M-1</strain>
    </source>
</reference>
<dbReference type="Proteomes" id="UP000683507">
    <property type="component" value="Chromosome"/>
</dbReference>
<organism evidence="2 3">
    <name type="scientific">Parvicella tangerina</name>
    <dbReference type="NCBI Taxonomy" id="2829795"/>
    <lineage>
        <taxon>Bacteria</taxon>
        <taxon>Pseudomonadati</taxon>
        <taxon>Bacteroidota</taxon>
        <taxon>Flavobacteriia</taxon>
        <taxon>Flavobacteriales</taxon>
        <taxon>Parvicellaceae</taxon>
        <taxon>Parvicella</taxon>
    </lineage>
</organism>
<dbReference type="GO" id="GO:0004519">
    <property type="term" value="F:endonuclease activity"/>
    <property type="evidence" value="ECO:0007669"/>
    <property type="project" value="InterPro"/>
</dbReference>
<dbReference type="CDD" id="cd22308">
    <property type="entry name" value="Af1548-like"/>
    <property type="match status" value="1"/>
</dbReference>
<dbReference type="InterPro" id="IPR011856">
    <property type="entry name" value="tRNA_endonuc-like_dom_sf"/>
</dbReference>
<protein>
    <recommendedName>
        <fullName evidence="1">Restriction endonuclease type IV Mrr domain-containing protein</fullName>
    </recommendedName>
</protein>
<evidence type="ECO:0000313" key="2">
    <source>
        <dbReference type="EMBL" id="CAG5080261.1"/>
    </source>
</evidence>
<dbReference type="EMBL" id="OU015584">
    <property type="protein sequence ID" value="CAG5080261.1"/>
    <property type="molecule type" value="Genomic_DNA"/>
</dbReference>
<dbReference type="KEGG" id="ptan:CRYO30217_01237"/>
<dbReference type="InterPro" id="IPR011335">
    <property type="entry name" value="Restrct_endonuc-II-like"/>
</dbReference>
<gene>
    <name evidence="2" type="ORF">CRYO30217_01237</name>
</gene>
<dbReference type="SUPFAM" id="SSF52980">
    <property type="entry name" value="Restriction endonuclease-like"/>
    <property type="match status" value="1"/>
</dbReference>
<dbReference type="Pfam" id="PF04471">
    <property type="entry name" value="Mrr_cat"/>
    <property type="match status" value="1"/>
</dbReference>
<sequence length="280" mass="32044">MSSVYVEKAAGQKDVYDPEKLRLSLKRSGAEDKIVTDIVERIGELIYDDIPTSVIYKKAYALLRTKSKLSASRYGLKKAVLDLGPTGYPFEHLVAHLLRAEGFDVKIGEVVKGHCVMHEVDVLAKKKGVSYLVECKYHNEPSRFSNVKIPLYIQSRFEDIDKHWKKVNGHKEVYRQGWIYTNTRFSEDAVKYGECMGLNLISWKYPKKGSLEDRIRLNGLYPITCLNNLSIADKQELIKRNIVVAREVKKRPEILESIGIKSKNKINKVLKEITALCDQL</sequence>
<name>A0A916JM97_9FLAO</name>
<dbReference type="Gene3D" id="3.40.1350.10">
    <property type="match status" value="1"/>
</dbReference>
<dbReference type="GO" id="GO:0009307">
    <property type="term" value="P:DNA restriction-modification system"/>
    <property type="evidence" value="ECO:0007669"/>
    <property type="project" value="InterPro"/>
</dbReference>
<feature type="domain" description="Restriction endonuclease type IV Mrr" evidence="1">
    <location>
        <begin position="87"/>
        <end position="201"/>
    </location>
</feature>
<evidence type="ECO:0000313" key="3">
    <source>
        <dbReference type="Proteomes" id="UP000683507"/>
    </source>
</evidence>
<proteinExistence type="predicted"/>
<evidence type="ECO:0000259" key="1">
    <source>
        <dbReference type="Pfam" id="PF04471"/>
    </source>
</evidence>
<accession>A0A916JM97</accession>
<dbReference type="AlphaFoldDB" id="A0A916JM97"/>
<dbReference type="GO" id="GO:0003677">
    <property type="term" value="F:DNA binding"/>
    <property type="evidence" value="ECO:0007669"/>
    <property type="project" value="InterPro"/>
</dbReference>